<name>Q2SD94_HAHCH</name>
<sequence>MTVGGSTKSKLLFNFNKHIKKTIRGHRGELRILAACVAALGGSSAWAAAEPFSFSAGPVNVYPQVKVEEKYNDNIYLQKDDKKESFVTIVSTGVTLEALKGDDSYYLGYKLSSGSYASAHTDDYIDHFVNGKAFWTLNHRNTLELLGRFEAGHEDRGTGIKQGPDVAPLEDLIEYDRSAAALTYTFGSKTSDGRLTLKLAGAQTEYTNQRDETRLRDRRTLETGVGFYWRVGNKTGLVLDVSRTHTDYMNDPSPSDGAGGSKDSDYYKFLAGISWAATDITKATFKVGRAEKRFDDESREDFSGASWETIVDWALKPYSKLRFTVERSAEESYGRGDFIDAKQVGASWTHNWNDRITSKVGYNWTRDVYENDPESRKDDTSEATLALDYAFREWLNVGASWNFKDRDSTLDSYSHTRNLATIYVNAGF</sequence>
<accession>Q2SD94</accession>
<evidence type="ECO:0000313" key="1">
    <source>
        <dbReference type="EMBL" id="ABC31380.1"/>
    </source>
</evidence>
<dbReference type="EMBL" id="CP000155">
    <property type="protein sequence ID" value="ABC31380.1"/>
    <property type="molecule type" value="Genomic_DNA"/>
</dbReference>
<proteinExistence type="predicted"/>
<gene>
    <name evidence="1" type="ordered locus">HCH_04681</name>
</gene>
<dbReference type="InterPro" id="IPR018759">
    <property type="entry name" value="BBP2_2"/>
</dbReference>
<dbReference type="Pfam" id="PF10082">
    <property type="entry name" value="BBP2_2"/>
    <property type="match status" value="1"/>
</dbReference>
<dbReference type="Proteomes" id="UP000000238">
    <property type="component" value="Chromosome"/>
</dbReference>
<reference evidence="1 2" key="1">
    <citation type="journal article" date="2005" name="Nucleic Acids Res.">
        <title>Genomic blueprint of Hahella chejuensis, a marine microbe producing an algicidal agent.</title>
        <authorList>
            <person name="Jeong H."/>
            <person name="Yim J.H."/>
            <person name="Lee C."/>
            <person name="Choi S.-H."/>
            <person name="Park Y.K."/>
            <person name="Yoon S.H."/>
            <person name="Hur C.-G."/>
            <person name="Kang H.-Y."/>
            <person name="Kim D."/>
            <person name="Lee H.H."/>
            <person name="Park K.H."/>
            <person name="Park S.-H."/>
            <person name="Park H.-S."/>
            <person name="Lee H.K."/>
            <person name="Oh T.K."/>
            <person name="Kim J.F."/>
        </authorList>
    </citation>
    <scope>NUCLEOTIDE SEQUENCE [LARGE SCALE GENOMIC DNA]</scope>
    <source>
        <strain evidence="1 2">KCTC 2396</strain>
    </source>
</reference>
<evidence type="ECO:0008006" key="3">
    <source>
        <dbReference type="Google" id="ProtNLM"/>
    </source>
</evidence>
<dbReference type="KEGG" id="hch:HCH_04681"/>
<evidence type="ECO:0000313" key="2">
    <source>
        <dbReference type="Proteomes" id="UP000000238"/>
    </source>
</evidence>
<dbReference type="TCDB" id="1.B.66.3.2">
    <property type="family name" value="the putative beta-barrel porin-2 (bbp2) family"/>
</dbReference>
<protein>
    <recommendedName>
        <fullName evidence="3">Capsular polysaccharide synthesis enzyme CpsB</fullName>
    </recommendedName>
</protein>
<organism evidence="1 2">
    <name type="scientific">Hahella chejuensis (strain KCTC 2396)</name>
    <dbReference type="NCBI Taxonomy" id="349521"/>
    <lineage>
        <taxon>Bacteria</taxon>
        <taxon>Pseudomonadati</taxon>
        <taxon>Pseudomonadota</taxon>
        <taxon>Gammaproteobacteria</taxon>
        <taxon>Oceanospirillales</taxon>
        <taxon>Hahellaceae</taxon>
        <taxon>Hahella</taxon>
    </lineage>
</organism>
<dbReference type="AlphaFoldDB" id="Q2SD94"/>
<dbReference type="STRING" id="349521.HCH_04681"/>
<keyword evidence="2" id="KW-1185">Reference proteome</keyword>
<dbReference type="eggNOG" id="COG5338">
    <property type="taxonomic scope" value="Bacteria"/>
</dbReference>
<dbReference type="HOGENOM" id="CLU_052040_0_0_6"/>